<protein>
    <submittedName>
        <fullName evidence="4">Nucleoside deaminase</fullName>
    </submittedName>
</protein>
<evidence type="ECO:0000256" key="1">
    <source>
        <dbReference type="ARBA" id="ARBA00022723"/>
    </source>
</evidence>
<dbReference type="Proteomes" id="UP001198862">
    <property type="component" value="Unassembled WGS sequence"/>
</dbReference>
<dbReference type="RefSeq" id="WP_230552455.1">
    <property type="nucleotide sequence ID" value="NZ_JAJISD010000009.1"/>
</dbReference>
<reference evidence="4 5" key="1">
    <citation type="submission" date="2021-11" db="EMBL/GenBank/DDBJ databases">
        <authorList>
            <person name="Lee D.-H."/>
            <person name="Kim S.-B."/>
        </authorList>
    </citation>
    <scope>NUCLEOTIDE SEQUENCE [LARGE SCALE GENOMIC DNA]</scope>
    <source>
        <strain evidence="4 5">KCTC 52223</strain>
    </source>
</reference>
<dbReference type="SUPFAM" id="SSF53927">
    <property type="entry name" value="Cytidine deaminase-like"/>
    <property type="match status" value="1"/>
</dbReference>
<dbReference type="InterPro" id="IPR002125">
    <property type="entry name" value="CMP_dCMP_dom"/>
</dbReference>
<dbReference type="Gene3D" id="3.40.140.10">
    <property type="entry name" value="Cytidine Deaminase, domain 2"/>
    <property type="match status" value="1"/>
</dbReference>
<proteinExistence type="predicted"/>
<feature type="domain" description="CMP/dCMP-type deaminase" evidence="3">
    <location>
        <begin position="4"/>
        <end position="118"/>
    </location>
</feature>
<dbReference type="PANTHER" id="PTHR11079">
    <property type="entry name" value="CYTOSINE DEAMINASE FAMILY MEMBER"/>
    <property type="match status" value="1"/>
</dbReference>
<sequence length="150" mass="16483">MDNQHHETMMRQALELAAVADKEGDMGVGAVIVRDGKIVGRGRNRIHTGNPLVHAETDAIADACRALGTDDLSGTTLYTTVEPCPMCAGALLNAKIDHWVLGLRFATVGRRFGRYSVETFAEFVDADIKFTTGILEEDCLALRNRYFARK</sequence>
<keyword evidence="2" id="KW-0862">Zinc</keyword>
<comment type="caution">
    <text evidence="4">The sequence shown here is derived from an EMBL/GenBank/DDBJ whole genome shotgun (WGS) entry which is preliminary data.</text>
</comment>
<dbReference type="InterPro" id="IPR016192">
    <property type="entry name" value="APOBEC/CMP_deaminase_Zn-bd"/>
</dbReference>
<organism evidence="4 5">
    <name type="scientific">Reyranella aquatilis</name>
    <dbReference type="NCBI Taxonomy" id="2035356"/>
    <lineage>
        <taxon>Bacteria</taxon>
        <taxon>Pseudomonadati</taxon>
        <taxon>Pseudomonadota</taxon>
        <taxon>Alphaproteobacteria</taxon>
        <taxon>Hyphomicrobiales</taxon>
        <taxon>Reyranellaceae</taxon>
        <taxon>Reyranella</taxon>
    </lineage>
</organism>
<name>A0ABS8KYQ6_9HYPH</name>
<keyword evidence="1" id="KW-0479">Metal-binding</keyword>
<evidence type="ECO:0000259" key="3">
    <source>
        <dbReference type="PROSITE" id="PS51747"/>
    </source>
</evidence>
<dbReference type="InterPro" id="IPR016193">
    <property type="entry name" value="Cytidine_deaminase-like"/>
</dbReference>
<evidence type="ECO:0000313" key="5">
    <source>
        <dbReference type="Proteomes" id="UP001198862"/>
    </source>
</evidence>
<dbReference type="PANTHER" id="PTHR11079:SF162">
    <property type="entry name" value="RIBOFLAVIN BIOSYNTHESIS PROTEIN PYRD, CHLOROPLASTIC"/>
    <property type="match status" value="1"/>
</dbReference>
<dbReference type="PROSITE" id="PS00903">
    <property type="entry name" value="CYT_DCMP_DEAMINASES_1"/>
    <property type="match status" value="1"/>
</dbReference>
<dbReference type="EMBL" id="JAJISD010000009">
    <property type="protein sequence ID" value="MCC8431231.1"/>
    <property type="molecule type" value="Genomic_DNA"/>
</dbReference>
<keyword evidence="5" id="KW-1185">Reference proteome</keyword>
<accession>A0ABS8KYQ6</accession>
<evidence type="ECO:0000313" key="4">
    <source>
        <dbReference type="EMBL" id="MCC8431231.1"/>
    </source>
</evidence>
<gene>
    <name evidence="4" type="ORF">LJ725_19830</name>
</gene>
<evidence type="ECO:0000256" key="2">
    <source>
        <dbReference type="ARBA" id="ARBA00022833"/>
    </source>
</evidence>
<dbReference type="PROSITE" id="PS51747">
    <property type="entry name" value="CYT_DCMP_DEAMINASES_2"/>
    <property type="match status" value="1"/>
</dbReference>
<dbReference type="CDD" id="cd01285">
    <property type="entry name" value="nucleoside_deaminase"/>
    <property type="match status" value="1"/>
</dbReference>
<dbReference type="Pfam" id="PF00383">
    <property type="entry name" value="dCMP_cyt_deam_1"/>
    <property type="match status" value="1"/>
</dbReference>